<dbReference type="InterPro" id="IPR011012">
    <property type="entry name" value="Longin-like_dom_sf"/>
</dbReference>
<dbReference type="GO" id="GO:0006890">
    <property type="term" value="P:retrograde vesicle-mediated transport, Golgi to endoplasmic reticulum"/>
    <property type="evidence" value="ECO:0007669"/>
    <property type="project" value="UniProtKB-UniRule"/>
</dbReference>
<keyword evidence="5 12" id="KW-0963">Cytoplasm</keyword>
<dbReference type="SUPFAM" id="SSF64356">
    <property type="entry name" value="SNARE-like"/>
    <property type="match status" value="1"/>
</dbReference>
<dbReference type="EMBL" id="KN823832">
    <property type="protein sequence ID" value="KIO15764.1"/>
    <property type="molecule type" value="Genomic_DNA"/>
</dbReference>
<dbReference type="FunFam" id="3.30.450.60:FF:000013">
    <property type="entry name" value="Coatomer subunit zeta"/>
    <property type="match status" value="1"/>
</dbReference>
<dbReference type="GO" id="GO:0030126">
    <property type="term" value="C:COPI vesicle coat"/>
    <property type="evidence" value="ECO:0007669"/>
    <property type="project" value="UniProtKB-UniRule"/>
</dbReference>
<keyword evidence="7 12" id="KW-0653">Protein transport</keyword>
<evidence type="ECO:0000256" key="8">
    <source>
        <dbReference type="ARBA" id="ARBA00023034"/>
    </source>
</evidence>
<evidence type="ECO:0000313" key="15">
    <source>
        <dbReference type="Proteomes" id="UP000054248"/>
    </source>
</evidence>
<keyword evidence="9 12" id="KW-0472">Membrane</keyword>
<keyword evidence="4 12" id="KW-0813">Transport</keyword>
<dbReference type="InterPro" id="IPR022775">
    <property type="entry name" value="AP_mu_sigma_su"/>
</dbReference>
<dbReference type="HOGENOM" id="CLU_086803_0_0_1"/>
<evidence type="ECO:0000256" key="1">
    <source>
        <dbReference type="ARBA" id="ARBA00004255"/>
    </source>
</evidence>
<keyword evidence="15" id="KW-1185">Reference proteome</keyword>
<dbReference type="GO" id="GO:0006886">
    <property type="term" value="P:intracellular protein transport"/>
    <property type="evidence" value="ECO:0007669"/>
    <property type="project" value="TreeGrafter"/>
</dbReference>
<reference evidence="15" key="2">
    <citation type="submission" date="2015-01" db="EMBL/GenBank/DDBJ databases">
        <title>Evolutionary Origins and Diversification of the Mycorrhizal Mutualists.</title>
        <authorList>
            <consortium name="DOE Joint Genome Institute"/>
            <consortium name="Mycorrhizal Genomics Consortium"/>
            <person name="Kohler A."/>
            <person name="Kuo A."/>
            <person name="Nagy L.G."/>
            <person name="Floudas D."/>
            <person name="Copeland A."/>
            <person name="Barry K.W."/>
            <person name="Cichocki N."/>
            <person name="Veneault-Fourrey C."/>
            <person name="LaButti K."/>
            <person name="Lindquist E.A."/>
            <person name="Lipzen A."/>
            <person name="Lundell T."/>
            <person name="Morin E."/>
            <person name="Murat C."/>
            <person name="Riley R."/>
            <person name="Ohm R."/>
            <person name="Sun H."/>
            <person name="Tunlid A."/>
            <person name="Henrissat B."/>
            <person name="Grigoriev I.V."/>
            <person name="Hibbett D.S."/>
            <person name="Martin F."/>
        </authorList>
    </citation>
    <scope>NUCLEOTIDE SEQUENCE [LARGE SCALE GENOMIC DNA]</scope>
    <source>
        <strain evidence="15">MUT 4182</strain>
    </source>
</reference>
<evidence type="ECO:0000256" key="6">
    <source>
        <dbReference type="ARBA" id="ARBA00022892"/>
    </source>
</evidence>
<evidence type="ECO:0000256" key="7">
    <source>
        <dbReference type="ARBA" id="ARBA00022927"/>
    </source>
</evidence>
<comment type="function">
    <text evidence="11">The coatomer is a cytosolic protein complex that binds to dilysine motifs and reversibly associates with Golgi non-clathrin-coated vesicles, which further mediate biosynthetic protein transport from the ER, via the Golgi up to the trans Golgi network. Coatomer complex is required for budding from Golgi membranes, and is essential for the retrograde Golgi-to-ER transport of dilysine-tagged proteins. The zeta subunit may be involved in regulating the coat assembly and, hence, the rate of biosynthetic protein transport due to its association-dissociation properties with the coatomer complex.</text>
</comment>
<evidence type="ECO:0000256" key="2">
    <source>
        <dbReference type="ARBA" id="ARBA00006972"/>
    </source>
</evidence>
<reference evidence="14 15" key="1">
    <citation type="submission" date="2014-04" db="EMBL/GenBank/DDBJ databases">
        <authorList>
            <consortium name="DOE Joint Genome Institute"/>
            <person name="Kuo A."/>
            <person name="Girlanda M."/>
            <person name="Perotto S."/>
            <person name="Kohler A."/>
            <person name="Nagy L.G."/>
            <person name="Floudas D."/>
            <person name="Copeland A."/>
            <person name="Barry K.W."/>
            <person name="Cichocki N."/>
            <person name="Veneault-Fourrey C."/>
            <person name="LaButti K."/>
            <person name="Lindquist E.A."/>
            <person name="Lipzen A."/>
            <person name="Lundell T."/>
            <person name="Morin E."/>
            <person name="Murat C."/>
            <person name="Sun H."/>
            <person name="Tunlid A."/>
            <person name="Henrissat B."/>
            <person name="Grigoriev I.V."/>
            <person name="Hibbett D.S."/>
            <person name="Martin F."/>
            <person name="Nordberg H.P."/>
            <person name="Cantor M.N."/>
            <person name="Hua S.X."/>
        </authorList>
    </citation>
    <scope>NUCLEOTIDE SEQUENCE [LARGE SCALE GENOMIC DNA]</scope>
    <source>
        <strain evidence="14 15">MUT 4182</strain>
    </source>
</reference>
<organism evidence="14 15">
    <name type="scientific">Tulasnella calospora MUT 4182</name>
    <dbReference type="NCBI Taxonomy" id="1051891"/>
    <lineage>
        <taxon>Eukaryota</taxon>
        <taxon>Fungi</taxon>
        <taxon>Dikarya</taxon>
        <taxon>Basidiomycota</taxon>
        <taxon>Agaricomycotina</taxon>
        <taxon>Agaricomycetes</taxon>
        <taxon>Cantharellales</taxon>
        <taxon>Tulasnellaceae</taxon>
        <taxon>Tulasnella</taxon>
    </lineage>
</organism>
<feature type="domain" description="AP complex mu/sigma subunit" evidence="13">
    <location>
        <begin position="13"/>
        <end position="157"/>
    </location>
</feature>
<evidence type="ECO:0000256" key="11">
    <source>
        <dbReference type="ARBA" id="ARBA00045555"/>
    </source>
</evidence>
<name>A0A0C3Q0Z7_9AGAM</name>
<dbReference type="Gene3D" id="3.30.450.60">
    <property type="match status" value="1"/>
</dbReference>
<evidence type="ECO:0000256" key="4">
    <source>
        <dbReference type="ARBA" id="ARBA00022448"/>
    </source>
</evidence>
<evidence type="ECO:0000256" key="10">
    <source>
        <dbReference type="ARBA" id="ARBA00023329"/>
    </source>
</evidence>
<comment type="subcellular location">
    <subcellularLocation>
        <location evidence="12">Cytoplasm</location>
    </subcellularLocation>
    <subcellularLocation>
        <location evidence="1 12">Golgi apparatus membrane</location>
        <topology evidence="1 12">Peripheral membrane protein</topology>
        <orientation evidence="1 12">Cytoplasmic side</orientation>
    </subcellularLocation>
    <subcellularLocation>
        <location evidence="12">Cytoplasmic vesicle</location>
        <location evidence="12">COPI-coated vesicle membrane</location>
        <topology evidence="12">Peripheral membrane protein</topology>
        <orientation evidence="12">Cytoplasmic side</orientation>
    </subcellularLocation>
</comment>
<keyword evidence="6 12" id="KW-0931">ER-Golgi transport</keyword>
<evidence type="ECO:0000256" key="3">
    <source>
        <dbReference type="ARBA" id="ARBA00011775"/>
    </source>
</evidence>
<evidence type="ECO:0000256" key="12">
    <source>
        <dbReference type="RuleBase" id="RU366053"/>
    </source>
</evidence>
<accession>A0A0C3Q0Z7</accession>
<keyword evidence="8 12" id="KW-0333">Golgi apparatus</keyword>
<dbReference type="AlphaFoldDB" id="A0A0C3Q0Z7"/>
<sequence length="190" mass="21134">MVMPNLSLYTTSAFIILDTDGNRVLAKYYNNKNSTIVQDAGSKSLTTLKDQRAYEKALWEKTKKAGGDIILYDSYLVVYRHSLDLIFYLLGPPSENELMLNAALVAYFDALSILLKNQVEKRSVLDNLDVVLLCLDETIDDGIIVETDSTAIASRLSSRPGTGGQEIVIDEQTIRNAYDTIKSRVAKGLF</sequence>
<evidence type="ECO:0000256" key="9">
    <source>
        <dbReference type="ARBA" id="ARBA00023136"/>
    </source>
</evidence>
<proteinExistence type="inferred from homology"/>
<keyword evidence="10 12" id="KW-0968">Cytoplasmic vesicle</keyword>
<evidence type="ECO:0000259" key="13">
    <source>
        <dbReference type="Pfam" id="PF01217"/>
    </source>
</evidence>
<dbReference type="Pfam" id="PF01217">
    <property type="entry name" value="Clat_adaptor_s"/>
    <property type="match status" value="1"/>
</dbReference>
<comment type="subunit">
    <text evidence="3 12">Oligomeric complex that consists of at least the alpha, beta, beta', gamma, delta, epsilon and zeta subunits.</text>
</comment>
<dbReference type="PANTHER" id="PTHR11043">
    <property type="entry name" value="ZETA-COAT PROTEIN"/>
    <property type="match status" value="1"/>
</dbReference>
<dbReference type="InterPro" id="IPR039652">
    <property type="entry name" value="Coatomer_zeta"/>
</dbReference>
<comment type="similarity">
    <text evidence="2 12">Belongs to the adaptor complexes small subunit family.</text>
</comment>
<dbReference type="PANTHER" id="PTHR11043:SF0">
    <property type="entry name" value="COATOMER SUBUNIT ZETA"/>
    <property type="match status" value="1"/>
</dbReference>
<dbReference type="Proteomes" id="UP000054248">
    <property type="component" value="Unassembled WGS sequence"/>
</dbReference>
<dbReference type="CDD" id="cd14829">
    <property type="entry name" value="Zeta-COP"/>
    <property type="match status" value="1"/>
</dbReference>
<dbReference type="GO" id="GO:0000139">
    <property type="term" value="C:Golgi membrane"/>
    <property type="evidence" value="ECO:0007669"/>
    <property type="project" value="UniProtKB-SubCell"/>
</dbReference>
<dbReference type="GO" id="GO:0006891">
    <property type="term" value="P:intra-Golgi vesicle-mediated transport"/>
    <property type="evidence" value="ECO:0007669"/>
    <property type="project" value="TreeGrafter"/>
</dbReference>
<protein>
    <recommendedName>
        <fullName evidence="12">Coatomer subunit zeta</fullName>
    </recommendedName>
</protein>
<gene>
    <name evidence="14" type="ORF">M407DRAFT_204205</name>
</gene>
<evidence type="ECO:0000313" key="14">
    <source>
        <dbReference type="EMBL" id="KIO15764.1"/>
    </source>
</evidence>
<dbReference type="STRING" id="1051891.A0A0C3Q0Z7"/>
<dbReference type="OrthoDB" id="10249988at2759"/>
<evidence type="ECO:0000256" key="5">
    <source>
        <dbReference type="ARBA" id="ARBA00022490"/>
    </source>
</evidence>